<proteinExistence type="predicted"/>
<name>A0A9D4B882_9SAUR</name>
<sequence>MSNTVLMACQSYHGSHSCTYLHTGEPTQLHGPAHMCKVSHAHIWRTWDIDCFFADWAHKLQISASYALVVRVPWIKLFRSRLFFSMRSYSTHKLRPNLKAN</sequence>
<dbReference type="Proteomes" id="UP000827986">
    <property type="component" value="Unassembled WGS sequence"/>
</dbReference>
<accession>A0A9D4B882</accession>
<evidence type="ECO:0000313" key="2">
    <source>
        <dbReference type="Proteomes" id="UP000827986"/>
    </source>
</evidence>
<organism evidence="1 2">
    <name type="scientific">Mauremys mutica</name>
    <name type="common">yellowpond turtle</name>
    <dbReference type="NCBI Taxonomy" id="74926"/>
    <lineage>
        <taxon>Eukaryota</taxon>
        <taxon>Metazoa</taxon>
        <taxon>Chordata</taxon>
        <taxon>Craniata</taxon>
        <taxon>Vertebrata</taxon>
        <taxon>Euteleostomi</taxon>
        <taxon>Archelosauria</taxon>
        <taxon>Testudinata</taxon>
        <taxon>Testudines</taxon>
        <taxon>Cryptodira</taxon>
        <taxon>Durocryptodira</taxon>
        <taxon>Testudinoidea</taxon>
        <taxon>Geoemydidae</taxon>
        <taxon>Geoemydinae</taxon>
        <taxon>Mauremys</taxon>
    </lineage>
</organism>
<protein>
    <submittedName>
        <fullName evidence="1">Uncharacterized protein</fullName>
    </submittedName>
</protein>
<keyword evidence="2" id="KW-1185">Reference proteome</keyword>
<evidence type="ECO:0000313" key="1">
    <source>
        <dbReference type="EMBL" id="KAH1184441.1"/>
    </source>
</evidence>
<gene>
    <name evidence="1" type="ORF">KIL84_015057</name>
</gene>
<comment type="caution">
    <text evidence="1">The sequence shown here is derived from an EMBL/GenBank/DDBJ whole genome shotgun (WGS) entry which is preliminary data.</text>
</comment>
<dbReference type="EMBL" id="JAHDVG010000465">
    <property type="protein sequence ID" value="KAH1184441.1"/>
    <property type="molecule type" value="Genomic_DNA"/>
</dbReference>
<dbReference type="AlphaFoldDB" id="A0A9D4B882"/>
<reference evidence="1" key="1">
    <citation type="submission" date="2021-09" db="EMBL/GenBank/DDBJ databases">
        <title>The genome of Mauremys mutica provides insights into the evolution of semi-aquatic lifestyle.</title>
        <authorList>
            <person name="Gong S."/>
            <person name="Gao Y."/>
        </authorList>
    </citation>
    <scope>NUCLEOTIDE SEQUENCE</scope>
    <source>
        <strain evidence="1">MM-2020</strain>
        <tissue evidence="1">Muscle</tissue>
    </source>
</reference>